<evidence type="ECO:0000256" key="3">
    <source>
        <dbReference type="ARBA" id="ARBA00023098"/>
    </source>
</evidence>
<name>A0A482VNR3_ASBVE</name>
<dbReference type="GO" id="GO:0035336">
    <property type="term" value="P:long-chain fatty-acyl-CoA metabolic process"/>
    <property type="evidence" value="ECO:0007669"/>
    <property type="project" value="TreeGrafter"/>
</dbReference>
<dbReference type="InterPro" id="IPR013120">
    <property type="entry name" value="FAR_NAD-bd"/>
</dbReference>
<keyword evidence="4" id="KW-0521">NADP</keyword>
<gene>
    <name evidence="7" type="ORF">BDFB_009480</name>
</gene>
<comment type="similarity">
    <text evidence="1 4">Belongs to the fatty acyl-CoA reductase family.</text>
</comment>
<dbReference type="Gene3D" id="3.40.50.720">
    <property type="entry name" value="NAD(P)-binding Rossmann-like Domain"/>
    <property type="match status" value="1"/>
</dbReference>
<comment type="caution">
    <text evidence="7">The sequence shown here is derived from an EMBL/GenBank/DDBJ whole genome shotgun (WGS) entry which is preliminary data.</text>
</comment>
<dbReference type="InterPro" id="IPR036291">
    <property type="entry name" value="NAD(P)-bd_dom_sf"/>
</dbReference>
<dbReference type="InterPro" id="IPR026055">
    <property type="entry name" value="FAR"/>
</dbReference>
<dbReference type="EMBL" id="QDEB01080910">
    <property type="protein sequence ID" value="RZC34343.1"/>
    <property type="molecule type" value="Genomic_DNA"/>
</dbReference>
<evidence type="ECO:0000313" key="8">
    <source>
        <dbReference type="Proteomes" id="UP000292052"/>
    </source>
</evidence>
<dbReference type="Pfam" id="PF03015">
    <property type="entry name" value="Sterile"/>
    <property type="match status" value="1"/>
</dbReference>
<keyword evidence="4" id="KW-0560">Oxidoreductase</keyword>
<sequence>IFERLKKERPKFRHRVVAIRGDCCVTGLGLTISDRQKLISEVNIAFHVAATVRFDENLKLSYAINVNGTADVIELCRQMKKLKSLLHVSTAYSNCHLNSIDEAFYDYPVNYEKIGALLEKISKSEADKLTPSIIGKWPNTYTFTKALAESLIRGTAGSLPVGIFRPAIVISTYKEPVESWIDNLYGPTGAVAGAASGLIRVFYCDKNVVADIVPVDTCVAGIVAAAWDVGSRTAERTASNIPIYNYVSSVENTVTWEEYNTLNMIHGVKYPLSKSLWTIKFMAINQPTLYFIMRLLVHILPALLIDAVAIVCGQKPRLISMYTKIHKFSDVIAFFCTREWKFTNHNVVSLWGKMNNTDRELFPLSITTVSWLTYFRNYFKGMRVHLLRDPLNTLDVARTRKRSSRLYLDSVFQCNVTVFQQQYYSV</sequence>
<dbReference type="PANTHER" id="PTHR11011:SF60">
    <property type="entry name" value="FATTY ACYL-COA REDUCTASE-RELATED"/>
    <property type="match status" value="1"/>
</dbReference>
<keyword evidence="4" id="KW-1133">Transmembrane helix</keyword>
<reference evidence="7 8" key="1">
    <citation type="submission" date="2017-03" db="EMBL/GenBank/DDBJ databases">
        <title>Genome of the blue death feigning beetle - Asbolus verrucosus.</title>
        <authorList>
            <person name="Rider S.D."/>
        </authorList>
    </citation>
    <scope>NUCLEOTIDE SEQUENCE [LARGE SCALE GENOMIC DNA]</scope>
    <source>
        <strain evidence="7">Butters</strain>
        <tissue evidence="7">Head and leg muscle</tissue>
    </source>
</reference>
<keyword evidence="2 4" id="KW-0444">Lipid biosynthesis</keyword>
<dbReference type="PANTHER" id="PTHR11011">
    <property type="entry name" value="MALE STERILITY PROTEIN 2-RELATED"/>
    <property type="match status" value="1"/>
</dbReference>
<dbReference type="GO" id="GO:0005777">
    <property type="term" value="C:peroxisome"/>
    <property type="evidence" value="ECO:0007669"/>
    <property type="project" value="TreeGrafter"/>
</dbReference>
<keyword evidence="4" id="KW-0812">Transmembrane</keyword>
<keyword evidence="3 4" id="KW-0443">Lipid metabolism</keyword>
<evidence type="ECO:0000256" key="4">
    <source>
        <dbReference type="RuleBase" id="RU363097"/>
    </source>
</evidence>
<comment type="catalytic activity">
    <reaction evidence="4">
        <text>a long-chain fatty acyl-CoA + 2 NADPH + 2 H(+) = a long-chain primary fatty alcohol + 2 NADP(+) + CoA</text>
        <dbReference type="Rhea" id="RHEA:52716"/>
        <dbReference type="ChEBI" id="CHEBI:15378"/>
        <dbReference type="ChEBI" id="CHEBI:57287"/>
        <dbReference type="ChEBI" id="CHEBI:57783"/>
        <dbReference type="ChEBI" id="CHEBI:58349"/>
        <dbReference type="ChEBI" id="CHEBI:77396"/>
        <dbReference type="ChEBI" id="CHEBI:83139"/>
        <dbReference type="EC" id="1.2.1.84"/>
    </reaction>
</comment>
<feature type="domain" description="Fatty acyl-CoA reductase C-terminal" evidence="5">
    <location>
        <begin position="298"/>
        <end position="389"/>
    </location>
</feature>
<dbReference type="CDD" id="cd05236">
    <property type="entry name" value="FAR-N_SDR_e"/>
    <property type="match status" value="1"/>
</dbReference>
<dbReference type="GO" id="GO:0102965">
    <property type="term" value="F:alcohol-forming long-chain fatty acyl-CoA reductase activity"/>
    <property type="evidence" value="ECO:0007669"/>
    <property type="project" value="UniProtKB-EC"/>
</dbReference>
<comment type="function">
    <text evidence="4">Catalyzes the reduction of fatty acyl-CoA to fatty alcohols.</text>
</comment>
<dbReference type="GO" id="GO:0080019">
    <property type="term" value="F:alcohol-forming very long-chain fatty acyl-CoA reductase activity"/>
    <property type="evidence" value="ECO:0007669"/>
    <property type="project" value="InterPro"/>
</dbReference>
<dbReference type="Proteomes" id="UP000292052">
    <property type="component" value="Unassembled WGS sequence"/>
</dbReference>
<dbReference type="CDD" id="cd09071">
    <property type="entry name" value="FAR_C"/>
    <property type="match status" value="1"/>
</dbReference>
<feature type="transmembrane region" description="Helical" evidence="4">
    <location>
        <begin position="289"/>
        <end position="312"/>
    </location>
</feature>
<proteinExistence type="inferred from homology"/>
<accession>A0A482VNR3</accession>
<evidence type="ECO:0000256" key="1">
    <source>
        <dbReference type="ARBA" id="ARBA00005928"/>
    </source>
</evidence>
<dbReference type="InterPro" id="IPR033640">
    <property type="entry name" value="FAR_C"/>
</dbReference>
<protein>
    <recommendedName>
        <fullName evidence="4">Fatty acyl-CoA reductase</fullName>
        <ecNumber evidence="4">1.2.1.84</ecNumber>
    </recommendedName>
</protein>
<feature type="domain" description="Thioester reductase (TE)" evidence="6">
    <location>
        <begin position="3"/>
        <end position="221"/>
    </location>
</feature>
<dbReference type="EC" id="1.2.1.84" evidence="4"/>
<dbReference type="Pfam" id="PF07993">
    <property type="entry name" value="NAD_binding_4"/>
    <property type="match status" value="1"/>
</dbReference>
<evidence type="ECO:0000259" key="5">
    <source>
        <dbReference type="Pfam" id="PF03015"/>
    </source>
</evidence>
<dbReference type="AlphaFoldDB" id="A0A482VNR3"/>
<keyword evidence="8" id="KW-1185">Reference proteome</keyword>
<evidence type="ECO:0000256" key="2">
    <source>
        <dbReference type="ARBA" id="ARBA00022516"/>
    </source>
</evidence>
<organism evidence="7 8">
    <name type="scientific">Asbolus verrucosus</name>
    <name type="common">Desert ironclad beetle</name>
    <dbReference type="NCBI Taxonomy" id="1661398"/>
    <lineage>
        <taxon>Eukaryota</taxon>
        <taxon>Metazoa</taxon>
        <taxon>Ecdysozoa</taxon>
        <taxon>Arthropoda</taxon>
        <taxon>Hexapoda</taxon>
        <taxon>Insecta</taxon>
        <taxon>Pterygota</taxon>
        <taxon>Neoptera</taxon>
        <taxon>Endopterygota</taxon>
        <taxon>Coleoptera</taxon>
        <taxon>Polyphaga</taxon>
        <taxon>Cucujiformia</taxon>
        <taxon>Tenebrionidae</taxon>
        <taxon>Pimeliinae</taxon>
        <taxon>Asbolus</taxon>
    </lineage>
</organism>
<keyword evidence="4" id="KW-0472">Membrane</keyword>
<dbReference type="OrthoDB" id="429813at2759"/>
<evidence type="ECO:0000313" key="7">
    <source>
        <dbReference type="EMBL" id="RZC34343.1"/>
    </source>
</evidence>
<feature type="non-terminal residue" evidence="7">
    <location>
        <position position="1"/>
    </location>
</feature>
<dbReference type="SUPFAM" id="SSF51735">
    <property type="entry name" value="NAD(P)-binding Rossmann-fold domains"/>
    <property type="match status" value="1"/>
</dbReference>
<dbReference type="STRING" id="1661398.A0A482VNR3"/>
<evidence type="ECO:0000259" key="6">
    <source>
        <dbReference type="Pfam" id="PF07993"/>
    </source>
</evidence>